<organism evidence="2 3">
    <name type="scientific">Prosthecodimorpha hirschii</name>
    <dbReference type="NCBI Taxonomy" id="665126"/>
    <lineage>
        <taxon>Bacteria</taxon>
        <taxon>Pseudomonadati</taxon>
        <taxon>Pseudomonadota</taxon>
        <taxon>Alphaproteobacteria</taxon>
        <taxon>Hyphomicrobiales</taxon>
        <taxon>Ancalomicrobiaceae</taxon>
        <taxon>Prosthecodimorpha</taxon>
    </lineage>
</organism>
<dbReference type="STRING" id="665126.ABB55_24470"/>
<dbReference type="PANTHER" id="PTHR48207">
    <property type="entry name" value="SUCCINATE--HYDROXYMETHYLGLUTARATE COA-TRANSFERASE"/>
    <property type="match status" value="1"/>
</dbReference>
<dbReference type="EMBL" id="LJYW01000001">
    <property type="protein sequence ID" value="KPL54992.1"/>
    <property type="molecule type" value="Genomic_DNA"/>
</dbReference>
<name>A0A0P6VTV5_9HYPH</name>
<evidence type="ECO:0000313" key="3">
    <source>
        <dbReference type="Proteomes" id="UP000048984"/>
    </source>
</evidence>
<dbReference type="Pfam" id="PF02515">
    <property type="entry name" value="CoA_transf_3"/>
    <property type="match status" value="1"/>
</dbReference>
<dbReference type="Gene3D" id="3.40.50.10540">
    <property type="entry name" value="Crotonobetainyl-coa:carnitine coa-transferase, domain 1"/>
    <property type="match status" value="1"/>
</dbReference>
<reference evidence="2 3" key="1">
    <citation type="submission" date="2015-09" db="EMBL/GenBank/DDBJ databases">
        <authorList>
            <person name="Jackson K.R."/>
            <person name="Lunt B.L."/>
            <person name="Fisher J.N.B."/>
            <person name="Gardner A.V."/>
            <person name="Bailey M.E."/>
            <person name="Deus L.M."/>
            <person name="Earl A.S."/>
            <person name="Gibby P.D."/>
            <person name="Hartmann K.A."/>
            <person name="Liu J.E."/>
            <person name="Manci A.M."/>
            <person name="Nielsen D.A."/>
            <person name="Solomon M.B."/>
            <person name="Breakwell D.P."/>
            <person name="Burnett S.H."/>
            <person name="Grose J.H."/>
        </authorList>
    </citation>
    <scope>NUCLEOTIDE SEQUENCE [LARGE SCALE GENOMIC DNA]</scope>
    <source>
        <strain evidence="2 3">16</strain>
    </source>
</reference>
<evidence type="ECO:0000313" key="2">
    <source>
        <dbReference type="EMBL" id="KPL54992.1"/>
    </source>
</evidence>
<protein>
    <submittedName>
        <fullName evidence="2">Carnitine dehydratase</fullName>
    </submittedName>
</protein>
<dbReference type="SUPFAM" id="SSF89796">
    <property type="entry name" value="CoA-transferase family III (CaiB/BaiF)"/>
    <property type="match status" value="1"/>
</dbReference>
<keyword evidence="1" id="KW-0808">Transferase</keyword>
<comment type="caution">
    <text evidence="2">The sequence shown here is derived from an EMBL/GenBank/DDBJ whole genome shotgun (WGS) entry which is preliminary data.</text>
</comment>
<dbReference type="PANTHER" id="PTHR48207:SF3">
    <property type="entry name" value="SUCCINATE--HYDROXYMETHYLGLUTARATE COA-TRANSFERASE"/>
    <property type="match status" value="1"/>
</dbReference>
<reference evidence="2 3" key="2">
    <citation type="submission" date="2015-10" db="EMBL/GenBank/DDBJ databases">
        <title>Draft Genome Sequence of Prosthecomicrobium hirschii ATCC 27832.</title>
        <authorList>
            <person name="Daniel J."/>
            <person name="Givan S.A."/>
            <person name="Brun Y.V."/>
            <person name="Brown P.J."/>
        </authorList>
    </citation>
    <scope>NUCLEOTIDE SEQUENCE [LARGE SCALE GENOMIC DNA]</scope>
    <source>
        <strain evidence="2 3">16</strain>
    </source>
</reference>
<evidence type="ECO:0000256" key="1">
    <source>
        <dbReference type="ARBA" id="ARBA00022679"/>
    </source>
</evidence>
<proteinExistence type="predicted"/>
<dbReference type="AlphaFoldDB" id="A0A0P6VTV5"/>
<dbReference type="InterPro" id="IPR044855">
    <property type="entry name" value="CoA-Trfase_III_dom3_sf"/>
</dbReference>
<sequence>MSEPVAPRRCADAASGLGRELDGMLVVSIEQAVAAPYCGLLLADAGARVIKVERPGGDFARGYDRLAAGQSAYFVWLNGGKQSVVLDLDRADDFALLDAMLARADIFLHNLAPGALERRGLTGERLRRTNPGLVTCEITGYGRDGPYAAMKAYDLLVQAETGLCAVTGSAEAPARVGVSICDIATGQTAFSAILRALLLRGRTGRGCDLSIAMFDVLADWMNVPLLVQRHQGRPPARVGVAHATLAPYGLYAAADGEDILIAVQNEREWVALATRVLGRPDLATDPRFSDNSARVANRVALTIEIEAVFGRYRRDALIALLTEAGIACARLNTVADLALHPQLRERTVSAGPVEIDLAALPVGTGAHLGRVPDLDEHGAAIRAEFAAMAALG</sequence>
<dbReference type="RefSeq" id="WP_054361158.1">
    <property type="nucleotide sequence ID" value="NZ_LJYW01000001.1"/>
</dbReference>
<dbReference type="GO" id="GO:0008410">
    <property type="term" value="F:CoA-transferase activity"/>
    <property type="evidence" value="ECO:0007669"/>
    <property type="project" value="TreeGrafter"/>
</dbReference>
<dbReference type="InterPro" id="IPR003673">
    <property type="entry name" value="CoA-Trfase_fam_III"/>
</dbReference>
<dbReference type="Gene3D" id="3.30.1540.10">
    <property type="entry name" value="formyl-coa transferase, domain 3"/>
    <property type="match status" value="1"/>
</dbReference>
<keyword evidence="3" id="KW-1185">Reference proteome</keyword>
<gene>
    <name evidence="2" type="ORF">ABB55_24470</name>
</gene>
<dbReference type="InterPro" id="IPR023606">
    <property type="entry name" value="CoA-Trfase_III_dom_1_sf"/>
</dbReference>
<dbReference type="InterPro" id="IPR050483">
    <property type="entry name" value="CoA-transferase_III_domain"/>
</dbReference>
<accession>A0A0P6VTV5</accession>
<dbReference type="Proteomes" id="UP000048984">
    <property type="component" value="Unassembled WGS sequence"/>
</dbReference>